<gene>
    <name evidence="3" type="ORF">H9L22_13670</name>
</gene>
<sequence>MDAITPGLLELLGFRPADAADLLARLPRLTPGDHAEIERLTGLLRGNLGRVGERVNPVGEEPRPHRLGTDFPLLIALVSVAPEMVAVLTGRGVDEETAWRSASDLGQQVHIHRLVHGGFGLGAGGWVATNYSGSLLWLGRLQYTLEPETSSLGCHIPEAGPLTPELVDASLELARQVALPAYSDFEITGFTCTSWLLDAGLSERLPATSNVARFAARFEPYGEPGDGRRDALFFGFHRETRDGGEVDLDSLPQDSSLQRAALAGLRGDGVTVTSGRMPLR</sequence>
<organism evidence="3 4">
    <name type="scientific">Tessaracoccus defluvii</name>
    <dbReference type="NCBI Taxonomy" id="1285901"/>
    <lineage>
        <taxon>Bacteria</taxon>
        <taxon>Bacillati</taxon>
        <taxon>Actinomycetota</taxon>
        <taxon>Actinomycetes</taxon>
        <taxon>Propionibacteriales</taxon>
        <taxon>Propionibacteriaceae</taxon>
        <taxon>Tessaracoccus</taxon>
    </lineage>
</organism>
<evidence type="ECO:0000313" key="3">
    <source>
        <dbReference type="EMBL" id="QNP55271.1"/>
    </source>
</evidence>
<dbReference type="InterPro" id="IPR041273">
    <property type="entry name" value="NAT_N"/>
</dbReference>
<dbReference type="Proteomes" id="UP000516117">
    <property type="component" value="Chromosome"/>
</dbReference>
<keyword evidence="4" id="KW-1185">Reference proteome</keyword>
<dbReference type="RefSeq" id="WP_187720407.1">
    <property type="nucleotide sequence ID" value="NZ_BAABBL010000014.1"/>
</dbReference>
<dbReference type="AlphaFoldDB" id="A0A7H0H405"/>
<dbReference type="EMBL" id="CP060789">
    <property type="protein sequence ID" value="QNP55271.1"/>
    <property type="molecule type" value="Genomic_DNA"/>
</dbReference>
<accession>A0A7H0H405</accession>
<feature type="domain" description="N-acyltransferase N-terminal" evidence="1">
    <location>
        <begin position="6"/>
        <end position="133"/>
    </location>
</feature>
<feature type="domain" description="GNAT-like C-terminal" evidence="2">
    <location>
        <begin position="135"/>
        <end position="274"/>
    </location>
</feature>
<dbReference type="Gene3D" id="3.40.630.120">
    <property type="match status" value="1"/>
</dbReference>
<evidence type="ECO:0000259" key="1">
    <source>
        <dbReference type="Pfam" id="PF18082"/>
    </source>
</evidence>
<dbReference type="InterPro" id="IPR041644">
    <property type="entry name" value="GNAT_C"/>
</dbReference>
<dbReference type="Pfam" id="PF18082">
    <property type="entry name" value="NAT_N"/>
    <property type="match status" value="1"/>
</dbReference>
<evidence type="ECO:0000259" key="2">
    <source>
        <dbReference type="Pfam" id="PF18164"/>
    </source>
</evidence>
<protein>
    <submittedName>
        <fullName evidence="3">DUF5596 domain-containing protein</fullName>
    </submittedName>
</protein>
<reference evidence="3 4" key="1">
    <citation type="submission" date="2020-08" db="EMBL/GenBank/DDBJ databases">
        <title>Genome sequence of Tessaracoccus defluvii JCM 17540T.</title>
        <authorList>
            <person name="Hyun D.-W."/>
            <person name="Bae J.-W."/>
        </authorList>
    </citation>
    <scope>NUCLEOTIDE SEQUENCE [LARGE SCALE GENOMIC DNA]</scope>
    <source>
        <strain evidence="3 4">JCM 17540</strain>
    </source>
</reference>
<evidence type="ECO:0000313" key="4">
    <source>
        <dbReference type="Proteomes" id="UP000516117"/>
    </source>
</evidence>
<dbReference type="KEGG" id="tdf:H9L22_13670"/>
<proteinExistence type="predicted"/>
<name>A0A7H0H405_9ACTN</name>
<dbReference type="Pfam" id="PF18164">
    <property type="entry name" value="GNAT_C"/>
    <property type="match status" value="1"/>
</dbReference>